<sequence>MFSRNQNKPPRSPTAGNKGGGKDAASNKRNWVGTARAAGPVTSVRKRQAFADVSSRPDAISGADAASLEDSESTPVGFTKEEVEELLSYKPKIKKFDHKANADMMSEHNKRLRLCVKWFQNVEETHLAEQQGLRAALESAEKKCAETEAQMKKSLEEVDRVICGMRNENMSLQEQLAKEASEKLEVVECHLKEKEGRIATEKSLASILEDLEKCKQEILAANQQIVSQEDKSKKLQEYNTSLQQYNSKLQTDLSVVNDTLKRVENEKLSIVENLGALRGHYTALQEQLASCKVLGDEANRQKESLAMEVKCLREELQQAREERDSQRAQVQALSAEVLKYKESTGKSFMELDKLMIKCNALQDTCSAQTQQLRTIQCQLTSANEKLKMADMSVAETMVQHEEKNRIIQELQDRLARAENRVVEGEALRKKLHNTILELKGNIRVFCRVRPLMPDDGAGNDAVIAYPTSTEAHGRGIELLQNGGQKYPFTFDKVFTHDASQESVFVEISQLVQSALDGYKVCIFAYGQTGSGKTYTMMGKADAPEQKGMIPRSLEQIFQTSQTLLAQGWKYKLQASMLEIYNETIRDLLVPNKASGLEISRSENGKQYTIKHDANGNTHVSDLTIIDVCSMKEISLLLEQAAQSRSVGKTNMNEQSSRSHFVFTLRIYGVNETTEQQVQGVLNLIDLAGSERLSKSGATGDRLKETQAINKSLSSLSDVIFALAKKEDHVPFRNSKLTYLLQPCLGGDSKTLMFVNVSPEPSSVGESLCSLRFAARVNACEIGVPRRQAAMRLTE</sequence>
<accession>A0ACB9QF12</accession>
<keyword evidence="2" id="KW-1185">Reference proteome</keyword>
<reference evidence="2" key="1">
    <citation type="journal article" date="2023" name="Front. Plant Sci.">
        <title>Chromosomal-level genome assembly of Melastoma candidum provides insights into trichome evolution.</title>
        <authorList>
            <person name="Zhong Y."/>
            <person name="Wu W."/>
            <person name="Sun C."/>
            <person name="Zou P."/>
            <person name="Liu Y."/>
            <person name="Dai S."/>
            <person name="Zhou R."/>
        </authorList>
    </citation>
    <scope>NUCLEOTIDE SEQUENCE [LARGE SCALE GENOMIC DNA]</scope>
</reference>
<evidence type="ECO:0000313" key="2">
    <source>
        <dbReference type="Proteomes" id="UP001057402"/>
    </source>
</evidence>
<dbReference type="EMBL" id="CM042885">
    <property type="protein sequence ID" value="KAI4365066.1"/>
    <property type="molecule type" value="Genomic_DNA"/>
</dbReference>
<evidence type="ECO:0000313" key="1">
    <source>
        <dbReference type="EMBL" id="KAI4365066.1"/>
    </source>
</evidence>
<organism evidence="1 2">
    <name type="scientific">Melastoma candidum</name>
    <dbReference type="NCBI Taxonomy" id="119954"/>
    <lineage>
        <taxon>Eukaryota</taxon>
        <taxon>Viridiplantae</taxon>
        <taxon>Streptophyta</taxon>
        <taxon>Embryophyta</taxon>
        <taxon>Tracheophyta</taxon>
        <taxon>Spermatophyta</taxon>
        <taxon>Magnoliopsida</taxon>
        <taxon>eudicotyledons</taxon>
        <taxon>Gunneridae</taxon>
        <taxon>Pentapetalae</taxon>
        <taxon>rosids</taxon>
        <taxon>malvids</taxon>
        <taxon>Myrtales</taxon>
        <taxon>Melastomataceae</taxon>
        <taxon>Melastomatoideae</taxon>
        <taxon>Melastomateae</taxon>
        <taxon>Melastoma</taxon>
    </lineage>
</organism>
<comment type="caution">
    <text evidence="1">The sequence shown here is derived from an EMBL/GenBank/DDBJ whole genome shotgun (WGS) entry which is preliminary data.</text>
</comment>
<name>A0ACB9QF12_9MYRT</name>
<dbReference type="Proteomes" id="UP001057402">
    <property type="component" value="Chromosome 6"/>
</dbReference>
<proteinExistence type="predicted"/>
<gene>
    <name evidence="1" type="ORF">MLD38_021086</name>
</gene>
<protein>
    <submittedName>
        <fullName evidence="1">Uncharacterized protein</fullName>
    </submittedName>
</protein>